<sequence>MQLRFLLLVSLALPARSTAAETSTESEYSGRPSSASGFPLAFTFDNLAAKGVPKGQTLQDGNHKEAKPSSFVTDDEERGGGGLPSALTSLVSFSRGGDVSTATFNRFAAMKPMKNKALAMSSRAKIAKLNKRKPKGKKSLIRAARHALANEKAKRAKADKETLDDYNPRRPEASVPNKNVRVTRYSAWAHLSKRPSLEDRQPNPGVPFNDAKKQRQDRLANIDAKRRRQIQPKEEAAQGNNGVPKELVRRSD</sequence>
<feature type="compositionally biased region" description="Basic and acidic residues" evidence="1">
    <location>
        <begin position="210"/>
        <end position="224"/>
    </location>
</feature>
<reference evidence="4" key="3">
    <citation type="submission" date="2015-06" db="UniProtKB">
        <authorList>
            <consortium name="EnsemblProtists"/>
        </authorList>
    </citation>
    <scope>IDENTIFICATION</scope>
    <source>
        <strain evidence="4">Emoy2</strain>
    </source>
</reference>
<dbReference type="EMBL" id="JH598060">
    <property type="status" value="NOT_ANNOTATED_CDS"/>
    <property type="molecule type" value="Genomic_DNA"/>
</dbReference>
<dbReference type="AlphaFoldDB" id="M4BA83"/>
<reference evidence="3" key="2">
    <citation type="journal article" date="2014" name="PLoS Pathog.">
        <title>Expression profiling during arabidopsis/downy mildew interaction reveals a highly-expressed effector that attenuates responses to salicylic acid.</title>
        <authorList>
            <person name="Asai S."/>
            <person name="Rallapalli G."/>
            <person name="Piquerez S.J.M."/>
            <person name="Caillaud M.C."/>
            <person name="Furzer O.J."/>
            <person name="Ishaque N."/>
            <person name="Wirthmueller L."/>
            <person name="Fabro G."/>
            <person name="Shirasu K."/>
            <person name="Jones J.D.G."/>
        </authorList>
    </citation>
    <scope>NUCLEOTIDE SEQUENCE</scope>
    <source>
        <strain evidence="3">Emoy2</strain>
    </source>
</reference>
<feature type="signal peptide" evidence="2">
    <location>
        <begin position="1"/>
        <end position="19"/>
    </location>
</feature>
<dbReference type="EMBL" id="AB922390">
    <property type="protein sequence ID" value="BAP68966.1"/>
    <property type="molecule type" value="mRNA"/>
</dbReference>
<feature type="region of interest" description="Disordered" evidence="1">
    <location>
        <begin position="149"/>
        <end position="178"/>
    </location>
</feature>
<feature type="compositionally biased region" description="Basic and acidic residues" evidence="1">
    <location>
        <begin position="149"/>
        <end position="172"/>
    </location>
</feature>
<feature type="region of interest" description="Disordered" evidence="1">
    <location>
        <begin position="53"/>
        <end position="84"/>
    </location>
</feature>
<name>M4BA83_HYAAE</name>
<gene>
    <name evidence="3" type="primary">HaRxLL80</name>
</gene>
<dbReference type="EnsemblProtists" id="HpaT803193">
    <property type="protein sequence ID" value="HpaP803193"/>
    <property type="gene ID" value="HpaG803193"/>
</dbReference>
<accession>M4BA83</accession>
<evidence type="ECO:0000313" key="3">
    <source>
        <dbReference type="EMBL" id="BAP68966.1"/>
    </source>
</evidence>
<evidence type="ECO:0000256" key="1">
    <source>
        <dbReference type="SAM" id="MobiDB-lite"/>
    </source>
</evidence>
<evidence type="ECO:0000313" key="5">
    <source>
        <dbReference type="Proteomes" id="UP000011713"/>
    </source>
</evidence>
<organism evidence="4 5">
    <name type="scientific">Hyaloperonospora arabidopsidis (strain Emoy2)</name>
    <name type="common">Downy mildew agent</name>
    <name type="synonym">Peronospora arabidopsidis</name>
    <dbReference type="NCBI Taxonomy" id="559515"/>
    <lineage>
        <taxon>Eukaryota</taxon>
        <taxon>Sar</taxon>
        <taxon>Stramenopiles</taxon>
        <taxon>Oomycota</taxon>
        <taxon>Peronosporomycetes</taxon>
        <taxon>Peronosporales</taxon>
        <taxon>Peronosporaceae</taxon>
        <taxon>Hyaloperonospora</taxon>
    </lineage>
</organism>
<evidence type="ECO:0000256" key="2">
    <source>
        <dbReference type="SAM" id="SignalP"/>
    </source>
</evidence>
<evidence type="ECO:0000313" key="4">
    <source>
        <dbReference type="EnsemblProtists" id="HpaP803193"/>
    </source>
</evidence>
<feature type="chain" id="PRO_5009704495" evidence="2">
    <location>
        <begin position="20"/>
        <end position="252"/>
    </location>
</feature>
<dbReference type="InParanoid" id="M4BA83"/>
<dbReference type="Proteomes" id="UP000011713">
    <property type="component" value="Unassembled WGS sequence"/>
</dbReference>
<dbReference type="VEuPathDB" id="FungiDB:HpaG803193"/>
<keyword evidence="5" id="KW-1185">Reference proteome</keyword>
<feature type="region of interest" description="Disordered" evidence="1">
    <location>
        <begin position="190"/>
        <end position="252"/>
    </location>
</feature>
<keyword evidence="2" id="KW-0732">Signal</keyword>
<proteinExistence type="evidence at transcript level"/>
<reference evidence="5" key="1">
    <citation type="journal article" date="2010" name="Science">
        <title>Signatures of adaptation to obligate biotrophy in the Hyaloperonospora arabidopsidis genome.</title>
        <authorList>
            <person name="Baxter L."/>
            <person name="Tripathy S."/>
            <person name="Ishaque N."/>
            <person name="Boot N."/>
            <person name="Cabral A."/>
            <person name="Kemen E."/>
            <person name="Thines M."/>
            <person name="Ah-Fong A."/>
            <person name="Anderson R."/>
            <person name="Badejoko W."/>
            <person name="Bittner-Eddy P."/>
            <person name="Boore J.L."/>
            <person name="Chibucos M.C."/>
            <person name="Coates M."/>
            <person name="Dehal P."/>
            <person name="Delehaunty K."/>
            <person name="Dong S."/>
            <person name="Downton P."/>
            <person name="Dumas B."/>
            <person name="Fabro G."/>
            <person name="Fronick C."/>
            <person name="Fuerstenberg S.I."/>
            <person name="Fulton L."/>
            <person name="Gaulin E."/>
            <person name="Govers F."/>
            <person name="Hughes L."/>
            <person name="Humphray S."/>
            <person name="Jiang R.H."/>
            <person name="Judelson H."/>
            <person name="Kamoun S."/>
            <person name="Kyung K."/>
            <person name="Meijer H."/>
            <person name="Minx P."/>
            <person name="Morris P."/>
            <person name="Nelson J."/>
            <person name="Phuntumart V."/>
            <person name="Qutob D."/>
            <person name="Rehmany A."/>
            <person name="Rougon-Cardoso A."/>
            <person name="Ryden P."/>
            <person name="Torto-Alalibo T."/>
            <person name="Studholme D."/>
            <person name="Wang Y."/>
            <person name="Win J."/>
            <person name="Wood J."/>
            <person name="Clifton S.W."/>
            <person name="Rogers J."/>
            <person name="Van den Ackerveken G."/>
            <person name="Jones J.D."/>
            <person name="McDowell J.M."/>
            <person name="Beynon J."/>
            <person name="Tyler B.M."/>
        </authorList>
    </citation>
    <scope>NUCLEOTIDE SEQUENCE [LARGE SCALE GENOMIC DNA]</scope>
    <source>
        <strain evidence="5">Emoy2</strain>
    </source>
</reference>
<protein>
    <submittedName>
        <fullName evidence="3">RxLR effector candidate protein</fullName>
    </submittedName>
</protein>
<dbReference type="HOGENOM" id="CLU_1104520_0_0_1"/>